<evidence type="ECO:0000313" key="2">
    <source>
        <dbReference type="Proteomes" id="UP000319576"/>
    </source>
</evidence>
<sequence length="206" mass="23013">MKVLAAPHFDGRLACELVYANLERRWRARTRTDGRRPSSEKWRWQRIPTLSEDNRSAEVSLEKLLISTADDTWANAIPTARGLFDDGGRKANVDLAHRSGATIAFVELKWASNHPAYAAFEIVGYAMAWAQARFRAEEMGYVTDGTLRPVLATNAARWCVLAPASFYAGWDAEQLARFAASLDQGMNSFFTERLNSTCANSQGLFC</sequence>
<organism evidence="1 2">
    <name type="scientific">Urbifossiella limnaea</name>
    <dbReference type="NCBI Taxonomy" id="2528023"/>
    <lineage>
        <taxon>Bacteria</taxon>
        <taxon>Pseudomonadati</taxon>
        <taxon>Planctomycetota</taxon>
        <taxon>Planctomycetia</taxon>
        <taxon>Gemmatales</taxon>
        <taxon>Gemmataceae</taxon>
        <taxon>Urbifossiella</taxon>
    </lineage>
</organism>
<accession>A0A517XU06</accession>
<evidence type="ECO:0000313" key="1">
    <source>
        <dbReference type="EMBL" id="QDU21000.1"/>
    </source>
</evidence>
<dbReference type="Proteomes" id="UP000319576">
    <property type="component" value="Chromosome"/>
</dbReference>
<gene>
    <name evidence="1" type="ORF">ETAA1_29630</name>
</gene>
<dbReference type="EMBL" id="CP036273">
    <property type="protein sequence ID" value="QDU21000.1"/>
    <property type="molecule type" value="Genomic_DNA"/>
</dbReference>
<dbReference type="KEGG" id="uli:ETAA1_29630"/>
<reference evidence="1 2" key="1">
    <citation type="submission" date="2019-02" db="EMBL/GenBank/DDBJ databases">
        <title>Deep-cultivation of Planctomycetes and their phenomic and genomic characterization uncovers novel biology.</title>
        <authorList>
            <person name="Wiegand S."/>
            <person name="Jogler M."/>
            <person name="Boedeker C."/>
            <person name="Pinto D."/>
            <person name="Vollmers J."/>
            <person name="Rivas-Marin E."/>
            <person name="Kohn T."/>
            <person name="Peeters S.H."/>
            <person name="Heuer A."/>
            <person name="Rast P."/>
            <person name="Oberbeckmann S."/>
            <person name="Bunk B."/>
            <person name="Jeske O."/>
            <person name="Meyerdierks A."/>
            <person name="Storesund J.E."/>
            <person name="Kallscheuer N."/>
            <person name="Luecker S."/>
            <person name="Lage O.M."/>
            <person name="Pohl T."/>
            <person name="Merkel B.J."/>
            <person name="Hornburger P."/>
            <person name="Mueller R.-W."/>
            <person name="Bruemmer F."/>
            <person name="Labrenz M."/>
            <person name="Spormann A.M."/>
            <person name="Op den Camp H."/>
            <person name="Overmann J."/>
            <person name="Amann R."/>
            <person name="Jetten M.S.M."/>
            <person name="Mascher T."/>
            <person name="Medema M.H."/>
            <person name="Devos D.P."/>
            <person name="Kaster A.-K."/>
            <person name="Ovreas L."/>
            <person name="Rohde M."/>
            <person name="Galperin M.Y."/>
            <person name="Jogler C."/>
        </authorList>
    </citation>
    <scope>NUCLEOTIDE SEQUENCE [LARGE SCALE GENOMIC DNA]</scope>
    <source>
        <strain evidence="1 2">ETA_A1</strain>
    </source>
</reference>
<name>A0A517XU06_9BACT</name>
<keyword evidence="2" id="KW-1185">Reference proteome</keyword>
<protein>
    <submittedName>
        <fullName evidence="1">Uncharacterized protein</fullName>
    </submittedName>
</protein>
<proteinExistence type="predicted"/>
<dbReference type="AlphaFoldDB" id="A0A517XU06"/>